<feature type="chain" id="PRO_5032411270" description="C-type lectin domain-containing protein" evidence="3">
    <location>
        <begin position="18"/>
        <end position="272"/>
    </location>
</feature>
<protein>
    <recommendedName>
        <fullName evidence="4">C-type lectin domain-containing protein</fullName>
    </recommendedName>
</protein>
<gene>
    <name evidence="5" type="ORF">MGAL_10B003123</name>
</gene>
<dbReference type="SMART" id="SM00034">
    <property type="entry name" value="CLECT"/>
    <property type="match status" value="1"/>
</dbReference>
<dbReference type="CDD" id="cd00037">
    <property type="entry name" value="CLECT"/>
    <property type="match status" value="1"/>
</dbReference>
<feature type="domain" description="C-type lectin" evidence="4">
    <location>
        <begin position="151"/>
        <end position="268"/>
    </location>
</feature>
<organism evidence="5 6">
    <name type="scientific">Mytilus galloprovincialis</name>
    <name type="common">Mediterranean mussel</name>
    <dbReference type="NCBI Taxonomy" id="29158"/>
    <lineage>
        <taxon>Eukaryota</taxon>
        <taxon>Metazoa</taxon>
        <taxon>Spiralia</taxon>
        <taxon>Lophotrochozoa</taxon>
        <taxon>Mollusca</taxon>
        <taxon>Bivalvia</taxon>
        <taxon>Autobranchia</taxon>
        <taxon>Pteriomorphia</taxon>
        <taxon>Mytilida</taxon>
        <taxon>Mytiloidea</taxon>
        <taxon>Mytilidae</taxon>
        <taxon>Mytilinae</taxon>
        <taxon>Mytilus</taxon>
    </lineage>
</organism>
<dbReference type="SUPFAM" id="SSF56436">
    <property type="entry name" value="C-type lectin-like"/>
    <property type="match status" value="1"/>
</dbReference>
<evidence type="ECO:0000313" key="6">
    <source>
        <dbReference type="Proteomes" id="UP000596742"/>
    </source>
</evidence>
<dbReference type="InterPro" id="IPR016187">
    <property type="entry name" value="CTDL_fold"/>
</dbReference>
<evidence type="ECO:0000259" key="4">
    <source>
        <dbReference type="PROSITE" id="PS50041"/>
    </source>
</evidence>
<keyword evidence="2" id="KW-0175">Coiled coil</keyword>
<dbReference type="OrthoDB" id="6039641at2759"/>
<dbReference type="PROSITE" id="PS51257">
    <property type="entry name" value="PROKAR_LIPOPROTEIN"/>
    <property type="match status" value="1"/>
</dbReference>
<sequence>MKMWFVILSFLTYSCNGIVAGTQSLAGAECKESNITGIKLEVNVMKENYHTLLQRVVENEQEITDLKGQRQQLENELENCRKSCSCEIENLRDDIIQNEHELNETIHSWTTFNETIQDLSQSVSNLNDKFLLLDPAEDTTECLSGWIKNDDYGACYFFSDKTMSWNDAQEQCRKQNGSLADILSANEAVWLADSIRNHDGSEFWIGGKRQDDVYQWVTSDGKIKDMNYTRWALGEPNGVGSYCVEIDKRFQYKWNDSACVWSQHFICKLYLT</sequence>
<dbReference type="PANTHER" id="PTHR22803">
    <property type="entry name" value="MANNOSE, PHOSPHOLIPASE, LECTIN RECEPTOR RELATED"/>
    <property type="match status" value="1"/>
</dbReference>
<feature type="coiled-coil region" evidence="2">
    <location>
        <begin position="56"/>
        <end position="90"/>
    </location>
</feature>
<evidence type="ECO:0000256" key="2">
    <source>
        <dbReference type="SAM" id="Coils"/>
    </source>
</evidence>
<evidence type="ECO:0000256" key="1">
    <source>
        <dbReference type="ARBA" id="ARBA00023157"/>
    </source>
</evidence>
<dbReference type="Gene3D" id="3.10.100.10">
    <property type="entry name" value="Mannose-Binding Protein A, subunit A"/>
    <property type="match status" value="1"/>
</dbReference>
<keyword evidence="1" id="KW-1015">Disulfide bond</keyword>
<dbReference type="InterPro" id="IPR018378">
    <property type="entry name" value="C-type_lectin_CS"/>
</dbReference>
<name>A0A8B6DEW1_MYTGA</name>
<accession>A0A8B6DEW1</accession>
<dbReference type="Proteomes" id="UP000596742">
    <property type="component" value="Unassembled WGS sequence"/>
</dbReference>
<reference evidence="5" key="1">
    <citation type="submission" date="2018-11" db="EMBL/GenBank/DDBJ databases">
        <authorList>
            <person name="Alioto T."/>
            <person name="Alioto T."/>
        </authorList>
    </citation>
    <scope>NUCLEOTIDE SEQUENCE</scope>
</reference>
<evidence type="ECO:0000256" key="3">
    <source>
        <dbReference type="SAM" id="SignalP"/>
    </source>
</evidence>
<dbReference type="InterPro" id="IPR050111">
    <property type="entry name" value="C-type_lectin/snaclec_domain"/>
</dbReference>
<evidence type="ECO:0000313" key="5">
    <source>
        <dbReference type="EMBL" id="VDI19048.1"/>
    </source>
</evidence>
<proteinExistence type="predicted"/>
<dbReference type="PROSITE" id="PS00615">
    <property type="entry name" value="C_TYPE_LECTIN_1"/>
    <property type="match status" value="1"/>
</dbReference>
<feature type="signal peptide" evidence="3">
    <location>
        <begin position="1"/>
        <end position="17"/>
    </location>
</feature>
<dbReference type="PROSITE" id="PS50041">
    <property type="entry name" value="C_TYPE_LECTIN_2"/>
    <property type="match status" value="1"/>
</dbReference>
<dbReference type="InterPro" id="IPR001304">
    <property type="entry name" value="C-type_lectin-like"/>
</dbReference>
<dbReference type="AlphaFoldDB" id="A0A8B6DEW1"/>
<comment type="caution">
    <text evidence="5">The sequence shown here is derived from an EMBL/GenBank/DDBJ whole genome shotgun (WGS) entry which is preliminary data.</text>
</comment>
<dbReference type="EMBL" id="UYJE01003413">
    <property type="protein sequence ID" value="VDI19048.1"/>
    <property type="molecule type" value="Genomic_DNA"/>
</dbReference>
<dbReference type="InterPro" id="IPR016186">
    <property type="entry name" value="C-type_lectin-like/link_sf"/>
</dbReference>
<dbReference type="Pfam" id="PF00059">
    <property type="entry name" value="Lectin_C"/>
    <property type="match status" value="1"/>
</dbReference>
<keyword evidence="3" id="KW-0732">Signal</keyword>
<keyword evidence="6" id="KW-1185">Reference proteome</keyword>